<evidence type="ECO:0000256" key="1">
    <source>
        <dbReference type="SAM" id="MobiDB-lite"/>
    </source>
</evidence>
<organism evidence="2">
    <name type="scientific">Arundo donax</name>
    <name type="common">Giant reed</name>
    <name type="synonym">Donax arundinaceus</name>
    <dbReference type="NCBI Taxonomy" id="35708"/>
    <lineage>
        <taxon>Eukaryota</taxon>
        <taxon>Viridiplantae</taxon>
        <taxon>Streptophyta</taxon>
        <taxon>Embryophyta</taxon>
        <taxon>Tracheophyta</taxon>
        <taxon>Spermatophyta</taxon>
        <taxon>Magnoliopsida</taxon>
        <taxon>Liliopsida</taxon>
        <taxon>Poales</taxon>
        <taxon>Poaceae</taxon>
        <taxon>PACMAD clade</taxon>
        <taxon>Arundinoideae</taxon>
        <taxon>Arundineae</taxon>
        <taxon>Arundo</taxon>
    </lineage>
</organism>
<dbReference type="EMBL" id="GBRH01212741">
    <property type="protein sequence ID" value="JAD85154.1"/>
    <property type="molecule type" value="Transcribed_RNA"/>
</dbReference>
<accession>A0A0A9D9B8</accession>
<protein>
    <submittedName>
        <fullName evidence="2">Uncharacterized protein</fullName>
    </submittedName>
</protein>
<name>A0A0A9D9B8_ARUDO</name>
<evidence type="ECO:0000313" key="2">
    <source>
        <dbReference type="EMBL" id="JAD85154.1"/>
    </source>
</evidence>
<feature type="region of interest" description="Disordered" evidence="1">
    <location>
        <begin position="100"/>
        <end position="125"/>
    </location>
</feature>
<reference evidence="2" key="1">
    <citation type="submission" date="2014-09" db="EMBL/GenBank/DDBJ databases">
        <authorList>
            <person name="Magalhaes I.L.F."/>
            <person name="Oliveira U."/>
            <person name="Santos F.R."/>
            <person name="Vidigal T.H.D.A."/>
            <person name="Brescovit A.D."/>
            <person name="Santos A.J."/>
        </authorList>
    </citation>
    <scope>NUCLEOTIDE SEQUENCE</scope>
    <source>
        <tissue evidence="2">Shoot tissue taken approximately 20 cm above the soil surface</tissue>
    </source>
</reference>
<dbReference type="AlphaFoldDB" id="A0A0A9D9B8"/>
<sequence length="125" mass="12828">MCSRWPCGRYTTTLPFRGSGATGPAHACHSSRHTALGLGWGGGGGVPVAAELVRLCCDRDWEQLLLALAATSSASSSSSSTVSLRSIPVIAAALDDATEARSTRREAAARGAEGSEVINEEGGVR</sequence>
<reference evidence="2" key="2">
    <citation type="journal article" date="2015" name="Data Brief">
        <title>Shoot transcriptome of the giant reed, Arundo donax.</title>
        <authorList>
            <person name="Barrero R.A."/>
            <person name="Guerrero F.D."/>
            <person name="Moolhuijzen P."/>
            <person name="Goolsby J.A."/>
            <person name="Tidwell J."/>
            <person name="Bellgard S.E."/>
            <person name="Bellgard M.I."/>
        </authorList>
    </citation>
    <scope>NUCLEOTIDE SEQUENCE</scope>
    <source>
        <tissue evidence="2">Shoot tissue taken approximately 20 cm above the soil surface</tissue>
    </source>
</reference>
<proteinExistence type="predicted"/>